<dbReference type="Pfam" id="PF03958">
    <property type="entry name" value="Secretin_N"/>
    <property type="match status" value="2"/>
</dbReference>
<dbReference type="GO" id="GO:0015627">
    <property type="term" value="C:type II protein secretion system complex"/>
    <property type="evidence" value="ECO:0007669"/>
    <property type="project" value="TreeGrafter"/>
</dbReference>
<evidence type="ECO:0000256" key="9">
    <source>
        <dbReference type="HAMAP-Rule" id="MF_02219"/>
    </source>
</evidence>
<dbReference type="PANTHER" id="PTHR30332:SF5">
    <property type="entry name" value="SPI-1 TYPE 3 SECRETION SYSTEM SECRETIN"/>
    <property type="match status" value="1"/>
</dbReference>
<dbReference type="GO" id="GO:0030254">
    <property type="term" value="P:protein secretion by the type III secretion system"/>
    <property type="evidence" value="ECO:0007669"/>
    <property type="project" value="UniProtKB-UniRule"/>
</dbReference>
<keyword evidence="7 9" id="KW-0472">Membrane</keyword>
<dbReference type="InterPro" id="IPR050810">
    <property type="entry name" value="Bact_Secretion_Sys_Channel"/>
</dbReference>
<organism evidence="14 15">
    <name type="scientific">Trinickia soli</name>
    <dbReference type="NCBI Taxonomy" id="380675"/>
    <lineage>
        <taxon>Bacteria</taxon>
        <taxon>Pseudomonadati</taxon>
        <taxon>Pseudomonadota</taxon>
        <taxon>Betaproteobacteria</taxon>
        <taxon>Burkholderiales</taxon>
        <taxon>Burkholderiaceae</taxon>
        <taxon>Trinickia</taxon>
    </lineage>
</organism>
<keyword evidence="8 9" id="KW-0998">Cell outer membrane</keyword>
<dbReference type="InterPro" id="IPR004846">
    <property type="entry name" value="T2SS/T3SS_dom"/>
</dbReference>
<evidence type="ECO:0000256" key="5">
    <source>
        <dbReference type="ARBA" id="ARBA00022927"/>
    </source>
</evidence>
<evidence type="ECO:0000256" key="1">
    <source>
        <dbReference type="ARBA" id="ARBA00004442"/>
    </source>
</evidence>
<reference evidence="14 15" key="1">
    <citation type="submission" date="2018-01" db="EMBL/GenBank/DDBJ databases">
        <title>Whole genome analyses suggest that Burkholderia sensu lato contains two further novel genera in the rhizoxinica-symbiotica group Mycetohabitans gen. nov., and Trinickia gen. nov.: implications for the evolution of diazotrophy and nodulation in the Burkholderiaceae.</title>
        <authorList>
            <person name="Estrada-de los Santos P."/>
            <person name="Palmer M."/>
            <person name="Chavez-Ramirez B."/>
            <person name="Beukes C."/>
            <person name="Steenkamp E.T."/>
            <person name="Hirsch A.M."/>
            <person name="Manyaka P."/>
            <person name="Maluk M."/>
            <person name="Lafos M."/>
            <person name="Crook M."/>
            <person name="Gross E."/>
            <person name="Simon M.F."/>
            <person name="Bueno dos Reis Junior F."/>
            <person name="Poole P.S."/>
            <person name="Venter S.N."/>
            <person name="James E.K."/>
        </authorList>
    </citation>
    <scope>NUCLEOTIDE SEQUENCE [LARGE SCALE GENOMIC DNA]</scope>
    <source>
        <strain evidence="14 15">GP25-8</strain>
    </source>
</reference>
<accession>A0A2N7VNI6</accession>
<evidence type="ECO:0000256" key="2">
    <source>
        <dbReference type="ARBA" id="ARBA00007032"/>
    </source>
</evidence>
<comment type="subcellular location">
    <subcellularLocation>
        <location evidence="1 9 10">Cell outer membrane</location>
    </subcellularLocation>
</comment>
<feature type="region of interest" description="Disordered" evidence="11">
    <location>
        <begin position="570"/>
        <end position="680"/>
    </location>
</feature>
<evidence type="ECO:0000259" key="13">
    <source>
        <dbReference type="Pfam" id="PF03958"/>
    </source>
</evidence>
<gene>
    <name evidence="9" type="primary">sctC</name>
    <name evidence="14" type="ORF">C0Z19_22665</name>
</gene>
<evidence type="ECO:0000256" key="7">
    <source>
        <dbReference type="ARBA" id="ARBA00023136"/>
    </source>
</evidence>
<feature type="compositionally biased region" description="Gly residues" evidence="11">
    <location>
        <begin position="276"/>
        <end position="285"/>
    </location>
</feature>
<feature type="compositionally biased region" description="Low complexity" evidence="11">
    <location>
        <begin position="644"/>
        <end position="664"/>
    </location>
</feature>
<evidence type="ECO:0000256" key="3">
    <source>
        <dbReference type="ARBA" id="ARBA00022448"/>
    </source>
</evidence>
<dbReference type="Pfam" id="PF00263">
    <property type="entry name" value="Secretin"/>
    <property type="match status" value="1"/>
</dbReference>
<evidence type="ECO:0000256" key="8">
    <source>
        <dbReference type="ARBA" id="ARBA00023237"/>
    </source>
</evidence>
<feature type="domain" description="Type II/III secretion system secretin-like" evidence="12">
    <location>
        <begin position="409"/>
        <end position="567"/>
    </location>
</feature>
<dbReference type="GO" id="GO:0009279">
    <property type="term" value="C:cell outer membrane"/>
    <property type="evidence" value="ECO:0007669"/>
    <property type="project" value="UniProtKB-SubCell"/>
</dbReference>
<evidence type="ECO:0000313" key="15">
    <source>
        <dbReference type="Proteomes" id="UP000235347"/>
    </source>
</evidence>
<dbReference type="InterPro" id="IPR004845">
    <property type="entry name" value="T2SS_GspD_CS"/>
</dbReference>
<keyword evidence="4 9" id="KW-0732">Signal</keyword>
<comment type="subunit">
    <text evidence="9">The core secretion machinery of the T3SS is composed of approximately 20 different proteins, including cytoplasmic components, a base, an export apparatus and a needle. This subunit is part of the base, which anchors the injectisome in the bacterial cell envelope. Forms a stable homooligomeric complex.</text>
</comment>
<comment type="function">
    <text evidence="9">Component of the type III secretion system (T3SS), also called injectisome, which is used to inject bacterial effector proteins into eukaryotic host cells. Forms a ring-shaped multimeric structure with an apparent central pore in the outer membrane.</text>
</comment>
<keyword evidence="15" id="KW-1185">Reference proteome</keyword>
<dbReference type="HAMAP" id="MF_02219">
    <property type="entry name" value="Type_III_secretin"/>
    <property type="match status" value="1"/>
</dbReference>
<evidence type="ECO:0000256" key="11">
    <source>
        <dbReference type="SAM" id="MobiDB-lite"/>
    </source>
</evidence>
<protein>
    <recommendedName>
        <fullName evidence="9">Type 3 secretion system secretin</fullName>
        <shortName evidence="9">T3SS secretin</shortName>
    </recommendedName>
</protein>
<dbReference type="PROSITE" id="PS00875">
    <property type="entry name" value="T2SP_D"/>
    <property type="match status" value="1"/>
</dbReference>
<dbReference type="Gene3D" id="3.55.50.30">
    <property type="match status" value="1"/>
</dbReference>
<dbReference type="PANTHER" id="PTHR30332">
    <property type="entry name" value="PROBABLE GENERAL SECRETION PATHWAY PROTEIN D"/>
    <property type="match status" value="1"/>
</dbReference>
<dbReference type="PRINTS" id="PR01337">
    <property type="entry name" value="TYPE3OMGPROT"/>
</dbReference>
<comment type="similarity">
    <text evidence="2 9">Belongs to the bacterial secretin family. T3SS SctC subfamily.</text>
</comment>
<dbReference type="Gene3D" id="3.30.1370.120">
    <property type="match status" value="2"/>
</dbReference>
<dbReference type="Proteomes" id="UP000235347">
    <property type="component" value="Unassembled WGS sequence"/>
</dbReference>
<evidence type="ECO:0000256" key="10">
    <source>
        <dbReference type="RuleBase" id="RU004004"/>
    </source>
</evidence>
<dbReference type="InterPro" id="IPR038591">
    <property type="entry name" value="NolW-like_sf"/>
</dbReference>
<dbReference type="NCBIfam" id="TIGR02516">
    <property type="entry name" value="type_III_yscC"/>
    <property type="match status" value="1"/>
</dbReference>
<keyword evidence="6 9" id="KW-0811">Translocation</keyword>
<comment type="caution">
    <text evidence="14">The sequence shown here is derived from an EMBL/GenBank/DDBJ whole genome shotgun (WGS) entry which is preliminary data.</text>
</comment>
<feature type="region of interest" description="Disordered" evidence="11">
    <location>
        <begin position="263"/>
        <end position="285"/>
    </location>
</feature>
<name>A0A2N7VNI6_9BURK</name>
<dbReference type="EMBL" id="PNYB01000024">
    <property type="protein sequence ID" value="PMS18677.1"/>
    <property type="molecule type" value="Genomic_DNA"/>
</dbReference>
<dbReference type="InterPro" id="IPR005644">
    <property type="entry name" value="NolW-like"/>
</dbReference>
<evidence type="ECO:0000313" key="14">
    <source>
        <dbReference type="EMBL" id="PMS18677.1"/>
    </source>
</evidence>
<keyword evidence="3 9" id="KW-0813">Transport</keyword>
<evidence type="ECO:0000256" key="4">
    <source>
        <dbReference type="ARBA" id="ARBA00022729"/>
    </source>
</evidence>
<dbReference type="AlphaFoldDB" id="A0A2N7VNI6"/>
<evidence type="ECO:0000256" key="6">
    <source>
        <dbReference type="ARBA" id="ARBA00023010"/>
    </source>
</evidence>
<feature type="compositionally biased region" description="Low complexity" evidence="11">
    <location>
        <begin position="264"/>
        <end position="275"/>
    </location>
</feature>
<feature type="domain" description="NolW-like" evidence="13">
    <location>
        <begin position="123"/>
        <end position="180"/>
    </location>
</feature>
<feature type="domain" description="NolW-like" evidence="13">
    <location>
        <begin position="193"/>
        <end position="327"/>
    </location>
</feature>
<dbReference type="GO" id="GO:0030257">
    <property type="term" value="C:type III protein secretion system complex"/>
    <property type="evidence" value="ECO:0007669"/>
    <property type="project" value="UniProtKB-UniRule"/>
</dbReference>
<sequence length="696" mass="73166">MRRAHAARSRDAVRLSQLALGALAFSLAGLLGVPRFSHAAELQWRDRPYTIVADGKKVSDFVRELASAQGVTAVIDPKVDGTISGHFSGSPLATLRSVCATYGLTYYFDGSLLYIDRAEDGQTQVFPIPKGSAGELSRTLEAMQIPDKRFPLIISDRENTIYVSGPQRYVELVRQAISTITDPSRGLDRAEIRAFPLRYAYATDFQVNRAGKEVTIPGVATTLGRLFGKNEENRGLPGFGARLGTQTRQVKLSSGDTVNVPKLSIGAASGSDTAGGTSGESLGGSGQPIALPQIVADAGTNSVIVRDVPEHMAQYAQLISALDARPRLIEVGLTIIDIDESALDSFGVDWRLHTPGGDFQFGNGANPPLQFSSGSESGQTGATTPAGMALTASIGGAMRNYLLSRINLLENKGRAHTLSKPLILTLDNNEAILENLTQFYVQVAGYQDSSLYGITTGTSVKVTPRIVNDLGKPGVMMSIDIDDGELSSTLTVTQVPAVIERNIVTKAMIDEGKSLLIAGFNNDSLTTKKTGIPWISDIPWIGNLFKYTSKDGSRSDRFYLLTPRVVETASTFDPSAPPLGDESLIPGQPLNSGEAMPNKPSAPLIVPPSAAPGTRPPSSSAAPALDSGTPAAAPKAPAKEGVRASASTTAAAPASSVLPSNAPAHDGVPAETKPGMRTGAATQIVSSAVSTYGSEH</sequence>
<keyword evidence="5 9" id="KW-0653">Protein transport</keyword>
<dbReference type="InterPro" id="IPR003522">
    <property type="entry name" value="T3SS_OM_pore_YscC"/>
</dbReference>
<feature type="compositionally biased region" description="Low complexity" evidence="11">
    <location>
        <begin position="611"/>
        <end position="636"/>
    </location>
</feature>
<evidence type="ECO:0000259" key="12">
    <source>
        <dbReference type="Pfam" id="PF00263"/>
    </source>
</evidence>
<proteinExistence type="inferred from homology"/>